<reference evidence="4" key="1">
    <citation type="submission" date="2019-10" db="EMBL/GenBank/DDBJ databases">
        <authorList>
            <person name="Nitsche A."/>
            <person name="Hankeln T."/>
            <person name="Acosta O."/>
            <person name="Velez I.D."/>
            <person name="Schiemann D.J."/>
        </authorList>
    </citation>
    <scope>NUCLEOTIDE SEQUENCE</scope>
    <source>
        <strain evidence="4">Cq 1772-141</strain>
    </source>
</reference>
<keyword evidence="1" id="KW-0645">Protease</keyword>
<dbReference type="GO" id="GO:0008233">
    <property type="term" value="F:peptidase activity"/>
    <property type="evidence" value="ECO:0007669"/>
    <property type="project" value="UniProtKB-KW"/>
</dbReference>
<evidence type="ECO:0000256" key="2">
    <source>
        <dbReference type="ARBA" id="ARBA00022801"/>
    </source>
</evidence>
<evidence type="ECO:0000256" key="3">
    <source>
        <dbReference type="SAM" id="MobiDB-lite"/>
    </source>
</evidence>
<name>A0A6B9KPA3_9VIRU</name>
<feature type="compositionally biased region" description="Gly residues" evidence="3">
    <location>
        <begin position="395"/>
        <end position="405"/>
    </location>
</feature>
<dbReference type="Gene3D" id="2.40.10.10">
    <property type="entry name" value="Trypsin-like serine proteases"/>
    <property type="match status" value="2"/>
</dbReference>
<dbReference type="InterPro" id="IPR009003">
    <property type="entry name" value="Peptidase_S1_PA"/>
</dbReference>
<organism evidence="4">
    <name type="scientific">Atrato Sobemo-like virus 3</name>
    <dbReference type="NCBI Taxonomy" id="2689349"/>
    <lineage>
        <taxon>Viruses</taxon>
        <taxon>Riboviria</taxon>
        <taxon>Orthornavirae</taxon>
        <taxon>Pisuviricota</taxon>
        <taxon>Pisoniviricetes</taxon>
        <taxon>Sobelivirales</taxon>
        <taxon>Solemoviridae</taxon>
    </lineage>
</organism>
<protein>
    <submittedName>
        <fullName evidence="4">Uncharacterized protein</fullName>
    </submittedName>
</protein>
<proteinExistence type="predicted"/>
<accession>A0A6B9KPA3</accession>
<feature type="region of interest" description="Disordered" evidence="3">
    <location>
        <begin position="387"/>
        <end position="422"/>
    </location>
</feature>
<dbReference type="EMBL" id="MN661093">
    <property type="protein sequence ID" value="QHA33879.1"/>
    <property type="molecule type" value="Genomic_RNA"/>
</dbReference>
<evidence type="ECO:0000256" key="1">
    <source>
        <dbReference type="ARBA" id="ARBA00022670"/>
    </source>
</evidence>
<dbReference type="GO" id="GO:0006508">
    <property type="term" value="P:proteolysis"/>
    <property type="evidence" value="ECO:0007669"/>
    <property type="project" value="UniProtKB-KW"/>
</dbReference>
<dbReference type="SUPFAM" id="SSF50494">
    <property type="entry name" value="Trypsin-like serine proteases"/>
    <property type="match status" value="1"/>
</dbReference>
<sequence length="458" mass="49350">MFANALNIILSKAPSKASFLDGCKVVITELKWAVLSEYECRTWYGARYTKVSFSRSKLAILAGGVAVATGVWVYRQQLQSQIRLVQDGLRVSPESMLTGSEIYSGSLENVPKCQVRIMSFDGNTATPIGAGIRIGDFLVTPYHNITVPGVTLVGRKLEKTVKVISECVHEIAADAVAIELSADQWATLEVQSATIGLLGRGSDVAVHSGCDFTWSTGRLAPVDEMIGRVKYGASTAMGFSGSAYISGKMVLGMHVHGRANSGGGFNGGYEAMYLWVLIKHLRVMLDKPFQEAGPSMGSDAQFEVMRDIDFSYQDLGEVKPGGSRMGVGRIKGSGKYIYAQYDAFERKKELQTMRDAGKLKAWTDIMELDELEDECASPGVPEAAVGPTGVSYPGEGRGSQAGAAGGQEMRPAPKASQSTIESDPSMCIRRAKAMKVLEGLSTKRLHHLAFFNSGKGQK</sequence>
<evidence type="ECO:0000313" key="4">
    <source>
        <dbReference type="EMBL" id="QHA33879.1"/>
    </source>
</evidence>
<dbReference type="InterPro" id="IPR043504">
    <property type="entry name" value="Peptidase_S1_PA_chymotrypsin"/>
</dbReference>
<keyword evidence="2" id="KW-0378">Hydrolase</keyword>